<evidence type="ECO:0000259" key="2">
    <source>
        <dbReference type="PROSITE" id="PS50076"/>
    </source>
</evidence>
<dbReference type="SUPFAM" id="SSF46565">
    <property type="entry name" value="Chaperone J-domain"/>
    <property type="match status" value="1"/>
</dbReference>
<dbReference type="RefSeq" id="WP_134081627.1">
    <property type="nucleotide sequence ID" value="NZ_SOQX01000002.1"/>
</dbReference>
<dbReference type="Proteomes" id="UP000294914">
    <property type="component" value="Unassembled WGS sequence"/>
</dbReference>
<reference evidence="3 4" key="1">
    <citation type="submission" date="2019-03" db="EMBL/GenBank/DDBJ databases">
        <title>Genomic Encyclopedia of Type Strains, Phase IV (KMG-IV): sequencing the most valuable type-strain genomes for metagenomic binning, comparative biology and taxonomic classification.</title>
        <authorList>
            <person name="Goeker M."/>
        </authorList>
    </citation>
    <scope>NUCLEOTIDE SEQUENCE [LARGE SCALE GENOMIC DNA]</scope>
    <source>
        <strain evidence="3 4">DSM 16326</strain>
    </source>
</reference>
<evidence type="ECO:0000313" key="4">
    <source>
        <dbReference type="Proteomes" id="UP000294914"/>
    </source>
</evidence>
<name>A0A4R8INT0_9GAMM</name>
<dbReference type="Gene3D" id="1.10.287.110">
    <property type="entry name" value="DnaJ domain"/>
    <property type="match status" value="1"/>
</dbReference>
<proteinExistence type="predicted"/>
<dbReference type="AlphaFoldDB" id="A0A4R8INT0"/>
<dbReference type="InterPro" id="IPR001623">
    <property type="entry name" value="DnaJ_domain"/>
</dbReference>
<evidence type="ECO:0000313" key="3">
    <source>
        <dbReference type="EMBL" id="TDY02551.1"/>
    </source>
</evidence>
<dbReference type="CDD" id="cd06257">
    <property type="entry name" value="DnaJ"/>
    <property type="match status" value="1"/>
</dbReference>
<comment type="caution">
    <text evidence="3">The sequence shown here is derived from an EMBL/GenBank/DDBJ whole genome shotgun (WGS) entry which is preliminary data.</text>
</comment>
<evidence type="ECO:0000256" key="1">
    <source>
        <dbReference type="ARBA" id="ARBA00023186"/>
    </source>
</evidence>
<keyword evidence="4" id="KW-1185">Reference proteome</keyword>
<dbReference type="OrthoDB" id="581986at2"/>
<keyword evidence="1" id="KW-0143">Chaperone</keyword>
<dbReference type="PROSITE" id="PS50076">
    <property type="entry name" value="DNAJ_2"/>
    <property type="match status" value="1"/>
</dbReference>
<dbReference type="Pfam" id="PF00226">
    <property type="entry name" value="DnaJ"/>
    <property type="match status" value="1"/>
</dbReference>
<protein>
    <submittedName>
        <fullName evidence="3">DnaJ-like protein</fullName>
    </submittedName>
</protein>
<dbReference type="SMART" id="SM00271">
    <property type="entry name" value="DnaJ"/>
    <property type="match status" value="1"/>
</dbReference>
<sequence>MPAHHSRAEDRLPDTFYIDLEVLLEHHPDGISEYALLKELKARGYFTFLSDRPAPPEALFKAHFLLFHALYHLQKSCYSEKKAFLDIGPLNICLRDYQAGEAALATPDNLATYYLDLANLDNTSTEDIEALLATFWREYTRFDNRAAALAELGLADPVDETAIKQAYRRLAMLHHPDRGGEARRLQTINAAYETLCKSRF</sequence>
<organism evidence="3 4">
    <name type="scientific">Thiohalophilus thiocyanatoxydans</name>
    <dbReference type="NCBI Taxonomy" id="381308"/>
    <lineage>
        <taxon>Bacteria</taxon>
        <taxon>Pseudomonadati</taxon>
        <taxon>Pseudomonadota</taxon>
        <taxon>Gammaproteobacteria</taxon>
        <taxon>Thiohalomonadales</taxon>
        <taxon>Thiohalophilaceae</taxon>
        <taxon>Thiohalophilus</taxon>
    </lineage>
</organism>
<dbReference type="EMBL" id="SOQX01000002">
    <property type="protein sequence ID" value="TDY02551.1"/>
    <property type="molecule type" value="Genomic_DNA"/>
</dbReference>
<gene>
    <name evidence="3" type="ORF">EDC23_0926</name>
</gene>
<feature type="domain" description="J" evidence="2">
    <location>
        <begin position="147"/>
        <end position="200"/>
    </location>
</feature>
<accession>A0A4R8INT0</accession>
<dbReference type="Pfam" id="PF12339">
    <property type="entry name" value="DNAJ_related"/>
    <property type="match status" value="1"/>
</dbReference>
<dbReference type="InterPro" id="IPR021059">
    <property type="entry name" value="DnaJ-related_N"/>
</dbReference>
<dbReference type="InterPro" id="IPR036869">
    <property type="entry name" value="J_dom_sf"/>
</dbReference>